<feature type="compositionally biased region" description="Basic and acidic residues" evidence="2">
    <location>
        <begin position="474"/>
        <end position="484"/>
    </location>
</feature>
<feature type="compositionally biased region" description="Basic and acidic residues" evidence="2">
    <location>
        <begin position="429"/>
        <end position="452"/>
    </location>
</feature>
<dbReference type="RefSeq" id="XP_062708913.1">
    <property type="nucleotide sequence ID" value="XM_062852929.1"/>
</dbReference>
<keyword evidence="1" id="KW-0863">Zinc-finger</keyword>
<feature type="region of interest" description="Disordered" evidence="2">
    <location>
        <begin position="207"/>
        <end position="370"/>
    </location>
</feature>
<dbReference type="InterPro" id="IPR036875">
    <property type="entry name" value="Znf_CCHC_sf"/>
</dbReference>
<dbReference type="PROSITE" id="PS50158">
    <property type="entry name" value="ZF_CCHC"/>
    <property type="match status" value="1"/>
</dbReference>
<dbReference type="EnsemblMetazoa" id="AALFPA23_022464.R33358">
    <property type="protein sequence ID" value="AALFPA23_022464.P33358"/>
    <property type="gene ID" value="AALFPA23_022464"/>
</dbReference>
<dbReference type="EnsemblMetazoa" id="AALFPA23_022464.R33356">
    <property type="protein sequence ID" value="AALFPA23_022464.P33356"/>
    <property type="gene ID" value="AALFPA23_022464"/>
</dbReference>
<feature type="compositionally biased region" description="Polar residues" evidence="2">
    <location>
        <begin position="160"/>
        <end position="176"/>
    </location>
</feature>
<evidence type="ECO:0000256" key="2">
    <source>
        <dbReference type="SAM" id="MobiDB-lite"/>
    </source>
</evidence>
<feature type="compositionally biased region" description="Basic and acidic residues" evidence="2">
    <location>
        <begin position="337"/>
        <end position="351"/>
    </location>
</feature>
<feature type="region of interest" description="Disordered" evidence="2">
    <location>
        <begin position="385"/>
        <end position="452"/>
    </location>
</feature>
<reference evidence="4" key="2">
    <citation type="submission" date="2025-05" db="UniProtKB">
        <authorList>
            <consortium name="EnsemblMetazoa"/>
        </authorList>
    </citation>
    <scope>IDENTIFICATION</scope>
    <source>
        <strain evidence="4">Foshan</strain>
    </source>
</reference>
<evidence type="ECO:0000259" key="3">
    <source>
        <dbReference type="PROSITE" id="PS50158"/>
    </source>
</evidence>
<accession>A0ABM1ZX93</accession>
<feature type="region of interest" description="Disordered" evidence="2">
    <location>
        <begin position="136"/>
        <end position="177"/>
    </location>
</feature>
<dbReference type="Gene3D" id="4.10.60.10">
    <property type="entry name" value="Zinc finger, CCHC-type"/>
    <property type="match status" value="1"/>
</dbReference>
<keyword evidence="1" id="KW-0479">Metal-binding</keyword>
<dbReference type="EnsemblMetazoa" id="AALFPA23_022464.R33357">
    <property type="protein sequence ID" value="AALFPA23_022464.P33357"/>
    <property type="gene ID" value="AALFPA23_022464"/>
</dbReference>
<feature type="compositionally biased region" description="Basic and acidic residues" evidence="2">
    <location>
        <begin position="385"/>
        <end position="396"/>
    </location>
</feature>
<feature type="compositionally biased region" description="Basic and acidic residues" evidence="2">
    <location>
        <begin position="298"/>
        <end position="324"/>
    </location>
</feature>
<feature type="compositionally biased region" description="Basic and acidic residues" evidence="2">
    <location>
        <begin position="670"/>
        <end position="683"/>
    </location>
</feature>
<protein>
    <recommendedName>
        <fullName evidence="3">CCHC-type domain-containing protein</fullName>
    </recommendedName>
</protein>
<dbReference type="Proteomes" id="UP000069940">
    <property type="component" value="Unassembled WGS sequence"/>
</dbReference>
<dbReference type="GeneID" id="134288345"/>
<feature type="compositionally biased region" description="Basic and acidic residues" evidence="2">
    <location>
        <begin position="275"/>
        <end position="290"/>
    </location>
</feature>
<proteinExistence type="predicted"/>
<feature type="region of interest" description="Disordered" evidence="2">
    <location>
        <begin position="670"/>
        <end position="737"/>
    </location>
</feature>
<keyword evidence="1" id="KW-0862">Zinc</keyword>
<name>A0ABM1ZX93_AEDAL</name>
<evidence type="ECO:0000256" key="1">
    <source>
        <dbReference type="PROSITE-ProRule" id="PRU00047"/>
    </source>
</evidence>
<feature type="compositionally biased region" description="Basic and acidic residues" evidence="2">
    <location>
        <begin position="242"/>
        <end position="258"/>
    </location>
</feature>
<dbReference type="InterPro" id="IPR001878">
    <property type="entry name" value="Znf_CCHC"/>
</dbReference>
<feature type="domain" description="CCHC-type" evidence="3">
    <location>
        <begin position="740"/>
        <end position="755"/>
    </location>
</feature>
<sequence>MAVKLPHADHLINEEVDYELSIRGKFEDINNDVEAKYRMLRYLFKEDEKERREYESPYTIDQEFDIICSRVDELRNKLVNGLDDRCFSRLKHYWGRVYRIRTNDAESERMRKELLIEIRAELSKFEGRKELEVRPDPFNFEGAGKTVNNGAKQKELGKTGSKQDTGTETSPITPVGTNVEYASERERALEAQVKELHQKLDLLLRGSEGAKGGDEESGKESVVVVSADRIGRRDTGPVGTSELRDERRNRRERWEESPRGSVNNQRVKQAVVNRKVAEGRETGNGDRQSVERGGYYRQESRNGRTTNDHDSRRGTALEQIEGHHGWNSQRNQPGGDRSQDERMERPNDGFRHHGTRQSSQRMDADFDYRPDPEYEIRDQWRERTRRSDGYDGRGRYQDQQFRPLFRDEQFGRSYQEYQPDVTWRQQQRRQRDTDQRRFDENGDQHRYQGERFRRVAGSVPRLQLDYSSDESSVDEGRWSRDQGRPNRSFRRVTEAEIRDADRRMEKWHLSFSGDARSRSLEDFLLKVRRLAKMDRIADDVLMQRIHTILRGEAYDWYLCYADEFHDWKHFEERIRYMYGNPNKDQGNRQKIYERKQNRNETFLSFKMEIERLNKLLSTPLDPQRIFEVIWDNMRPHYRSKLACKTVESLRKLEHYAYRIDANDPVFRNVRETPSKPIHNIEVEQKEDESYSSASESEHVNAIGSRFDKDRRYRDQRSAGTNGRNQESPRETPSSTQIPMCWNCRKSGHLWRNCPEEKRLFCYLCGTQGKTVTTCDKHSGEARAQQIENSGN</sequence>
<feature type="compositionally biased region" description="Basic and acidic residues" evidence="2">
    <location>
        <begin position="705"/>
        <end position="716"/>
    </location>
</feature>
<dbReference type="RefSeq" id="XP_062708915.1">
    <property type="nucleotide sequence ID" value="XM_062852931.1"/>
</dbReference>
<feature type="compositionally biased region" description="Polar residues" evidence="2">
    <location>
        <begin position="717"/>
        <end position="737"/>
    </location>
</feature>
<evidence type="ECO:0000313" key="5">
    <source>
        <dbReference type="Proteomes" id="UP000069940"/>
    </source>
</evidence>
<organism evidence="4 5">
    <name type="scientific">Aedes albopictus</name>
    <name type="common">Asian tiger mosquito</name>
    <name type="synonym">Stegomyia albopicta</name>
    <dbReference type="NCBI Taxonomy" id="7160"/>
    <lineage>
        <taxon>Eukaryota</taxon>
        <taxon>Metazoa</taxon>
        <taxon>Ecdysozoa</taxon>
        <taxon>Arthropoda</taxon>
        <taxon>Hexapoda</taxon>
        <taxon>Insecta</taxon>
        <taxon>Pterygota</taxon>
        <taxon>Neoptera</taxon>
        <taxon>Endopterygota</taxon>
        <taxon>Diptera</taxon>
        <taxon>Nematocera</taxon>
        <taxon>Culicoidea</taxon>
        <taxon>Culicidae</taxon>
        <taxon>Culicinae</taxon>
        <taxon>Aedini</taxon>
        <taxon>Aedes</taxon>
        <taxon>Stegomyia</taxon>
    </lineage>
</organism>
<dbReference type="SUPFAM" id="SSF57756">
    <property type="entry name" value="Retrovirus zinc finger-like domains"/>
    <property type="match status" value="1"/>
</dbReference>
<feature type="region of interest" description="Disordered" evidence="2">
    <location>
        <begin position="465"/>
        <end position="485"/>
    </location>
</feature>
<keyword evidence="5" id="KW-1185">Reference proteome</keyword>
<reference evidence="5" key="1">
    <citation type="journal article" date="2015" name="Proc. Natl. Acad. Sci. U.S.A.">
        <title>Genome sequence of the Asian Tiger mosquito, Aedes albopictus, reveals insights into its biology, genetics, and evolution.</title>
        <authorList>
            <person name="Chen X.G."/>
            <person name="Jiang X."/>
            <person name="Gu J."/>
            <person name="Xu M."/>
            <person name="Wu Y."/>
            <person name="Deng Y."/>
            <person name="Zhang C."/>
            <person name="Bonizzoni M."/>
            <person name="Dermauw W."/>
            <person name="Vontas J."/>
            <person name="Armbruster P."/>
            <person name="Huang X."/>
            <person name="Yang Y."/>
            <person name="Zhang H."/>
            <person name="He W."/>
            <person name="Peng H."/>
            <person name="Liu Y."/>
            <person name="Wu K."/>
            <person name="Chen J."/>
            <person name="Lirakis M."/>
            <person name="Topalis P."/>
            <person name="Van Leeuwen T."/>
            <person name="Hall A.B."/>
            <person name="Jiang X."/>
            <person name="Thorpe C."/>
            <person name="Mueller R.L."/>
            <person name="Sun C."/>
            <person name="Waterhouse R.M."/>
            <person name="Yan G."/>
            <person name="Tu Z.J."/>
            <person name="Fang X."/>
            <person name="James A.A."/>
        </authorList>
    </citation>
    <scope>NUCLEOTIDE SEQUENCE [LARGE SCALE GENOMIC DNA]</scope>
    <source>
        <strain evidence="5">Foshan</strain>
    </source>
</reference>
<evidence type="ECO:0000313" key="4">
    <source>
        <dbReference type="EnsemblMetazoa" id="AALFPA23_022464.P33357"/>
    </source>
</evidence>
<dbReference type="RefSeq" id="XP_062708914.1">
    <property type="nucleotide sequence ID" value="XM_062852930.1"/>
</dbReference>